<feature type="domain" description="DNA polymerase III beta sliding clamp N-terminal" evidence="11">
    <location>
        <begin position="1"/>
        <end position="128"/>
    </location>
</feature>
<proteinExistence type="inferred from homology"/>
<accession>A0A919XW42</accession>
<feature type="domain" description="DNA polymerase III beta sliding clamp C-terminal" evidence="13">
    <location>
        <begin position="254"/>
        <end position="376"/>
    </location>
</feature>
<dbReference type="AlphaFoldDB" id="A0A919XW42"/>
<comment type="subcellular location">
    <subcellularLocation>
        <location evidence="1 10">Cytoplasm</location>
    </subcellularLocation>
</comment>
<dbReference type="GO" id="GO:0005737">
    <property type="term" value="C:cytoplasm"/>
    <property type="evidence" value="ECO:0007669"/>
    <property type="project" value="UniProtKB-SubCell"/>
</dbReference>
<evidence type="ECO:0000256" key="10">
    <source>
        <dbReference type="PIRNR" id="PIRNR000804"/>
    </source>
</evidence>
<dbReference type="Gene3D" id="3.70.10.10">
    <property type="match status" value="1"/>
</dbReference>
<dbReference type="InterPro" id="IPR022637">
    <property type="entry name" value="DNA_polIII_beta_cen"/>
</dbReference>
<evidence type="ECO:0000256" key="1">
    <source>
        <dbReference type="ARBA" id="ARBA00004496"/>
    </source>
</evidence>
<protein>
    <recommendedName>
        <fullName evidence="3 10">Beta sliding clamp</fullName>
    </recommendedName>
</protein>
<evidence type="ECO:0000256" key="2">
    <source>
        <dbReference type="ARBA" id="ARBA00010752"/>
    </source>
</evidence>
<comment type="function">
    <text evidence="10">Confers DNA tethering and processivity to DNA polymerases and other proteins. Acts as a clamp, forming a ring around DNA (a reaction catalyzed by the clamp-loading complex) which diffuses in an ATP-independent manner freely and bidirectionally along dsDNA. Initially characterized for its ability to contact the catalytic subunit of DNA polymerase III (Pol III), a complex, multichain enzyme responsible for most of the replicative synthesis in bacteria; Pol III exhibits 3'-5' exonuclease proofreading activity. The beta chain is required for initiation of replication as well as for processivity of DNA replication.</text>
</comment>
<evidence type="ECO:0000256" key="6">
    <source>
        <dbReference type="ARBA" id="ARBA00022695"/>
    </source>
</evidence>
<comment type="subunit">
    <text evidence="10">Forms a ring-shaped head-to-tail homodimer around DNA.</text>
</comment>
<dbReference type="SMART" id="SM00480">
    <property type="entry name" value="POL3Bc"/>
    <property type="match status" value="1"/>
</dbReference>
<keyword evidence="7 10" id="KW-0235">DNA replication</keyword>
<dbReference type="SUPFAM" id="SSF55979">
    <property type="entry name" value="DNA clamp"/>
    <property type="match status" value="3"/>
</dbReference>
<keyword evidence="15" id="KW-1185">Reference proteome</keyword>
<evidence type="ECO:0000259" key="12">
    <source>
        <dbReference type="Pfam" id="PF02767"/>
    </source>
</evidence>
<dbReference type="CDD" id="cd00140">
    <property type="entry name" value="beta_clamp"/>
    <property type="match status" value="1"/>
</dbReference>
<dbReference type="GO" id="GO:0003677">
    <property type="term" value="F:DNA binding"/>
    <property type="evidence" value="ECO:0007669"/>
    <property type="project" value="UniProtKB-UniRule"/>
</dbReference>
<organism evidence="14 15">
    <name type="scientific">Paenibacillus antibioticophila</name>
    <dbReference type="NCBI Taxonomy" id="1274374"/>
    <lineage>
        <taxon>Bacteria</taxon>
        <taxon>Bacillati</taxon>
        <taxon>Bacillota</taxon>
        <taxon>Bacilli</taxon>
        <taxon>Bacillales</taxon>
        <taxon>Paenibacillaceae</taxon>
        <taxon>Paenibacillus</taxon>
    </lineage>
</organism>
<dbReference type="PIRSF" id="PIRSF000804">
    <property type="entry name" value="DNA_pol_III_b"/>
    <property type="match status" value="1"/>
</dbReference>
<dbReference type="PANTHER" id="PTHR30478">
    <property type="entry name" value="DNA POLYMERASE III SUBUNIT BETA"/>
    <property type="match status" value="1"/>
</dbReference>
<dbReference type="InterPro" id="IPR001001">
    <property type="entry name" value="DNA_polIII_beta"/>
</dbReference>
<dbReference type="RefSeq" id="WP_212944360.1">
    <property type="nucleotide sequence ID" value="NZ_BORR01000038.1"/>
</dbReference>
<dbReference type="InterPro" id="IPR046938">
    <property type="entry name" value="DNA_clamp_sf"/>
</dbReference>
<dbReference type="PANTHER" id="PTHR30478:SF0">
    <property type="entry name" value="BETA SLIDING CLAMP"/>
    <property type="match status" value="1"/>
</dbReference>
<dbReference type="GO" id="GO:0006271">
    <property type="term" value="P:DNA strand elongation involved in DNA replication"/>
    <property type="evidence" value="ECO:0007669"/>
    <property type="project" value="TreeGrafter"/>
</dbReference>
<dbReference type="Proteomes" id="UP000681162">
    <property type="component" value="Unassembled WGS sequence"/>
</dbReference>
<keyword evidence="6 10" id="KW-0548">Nucleotidyltransferase</keyword>
<evidence type="ECO:0000256" key="8">
    <source>
        <dbReference type="ARBA" id="ARBA00022932"/>
    </source>
</evidence>
<evidence type="ECO:0000256" key="4">
    <source>
        <dbReference type="ARBA" id="ARBA00022490"/>
    </source>
</evidence>
<evidence type="ECO:0000256" key="5">
    <source>
        <dbReference type="ARBA" id="ARBA00022679"/>
    </source>
</evidence>
<dbReference type="InterPro" id="IPR022634">
    <property type="entry name" value="DNA_polIII_beta_N"/>
</dbReference>
<name>A0A919XW42_9BACL</name>
<dbReference type="NCBIfam" id="TIGR00663">
    <property type="entry name" value="dnan"/>
    <property type="match status" value="1"/>
</dbReference>
<dbReference type="InterPro" id="IPR022635">
    <property type="entry name" value="DNA_polIII_beta_C"/>
</dbReference>
<dbReference type="GO" id="GO:0003887">
    <property type="term" value="F:DNA-directed DNA polymerase activity"/>
    <property type="evidence" value="ECO:0007669"/>
    <property type="project" value="UniProtKB-UniRule"/>
</dbReference>
<evidence type="ECO:0000256" key="9">
    <source>
        <dbReference type="ARBA" id="ARBA00023125"/>
    </source>
</evidence>
<dbReference type="Pfam" id="PF02768">
    <property type="entry name" value="DNA_pol3_beta_3"/>
    <property type="match status" value="1"/>
</dbReference>
<gene>
    <name evidence="14" type="ORF">J41TS12_50480</name>
</gene>
<feature type="domain" description="DNA polymerase III beta sliding clamp central" evidence="12">
    <location>
        <begin position="138"/>
        <end position="251"/>
    </location>
</feature>
<keyword evidence="4 10" id="KW-0963">Cytoplasm</keyword>
<dbReference type="Gene3D" id="3.10.150.10">
    <property type="entry name" value="DNA Polymerase III, subunit A, domain 2"/>
    <property type="match status" value="1"/>
</dbReference>
<sequence>MKLTILKHWLNEAMQHVSKAINGKNTLPILSGIKMDVTPQGVTLTASDIDTTIQATIPAATEDGAQIVTVEEPGSVVLPAKLLVEMIKKLPKEEVHIETEVGYAALLKSGKTKINMVGMDPEEFPAVPALTEERSFTIAGADIRDMIKETVFAVSTSEQSLILTGVLWQLEPSKLTLLATDRHRLAQTAAEVGDGDNAPIKFVVSGKMLNELIKVIPDKGDVEITATQSQVLIEVGRTRLYCRILDGNYPDTSKIIPTAFKSELVVSTKAINAAVDRAFLLAKEEKTNIVRLETGEDNAVTVSSNSSGLGSVSEQLEAESITGEPVRISFNSKYMLDVLKVIDSEQLRIGFTGPMSPIIIKPVDGKDSLYLILPYRTTN</sequence>
<evidence type="ECO:0000259" key="11">
    <source>
        <dbReference type="Pfam" id="PF00712"/>
    </source>
</evidence>
<evidence type="ECO:0000259" key="13">
    <source>
        <dbReference type="Pfam" id="PF02768"/>
    </source>
</evidence>
<dbReference type="EMBL" id="BORR01000038">
    <property type="protein sequence ID" value="GIO40187.1"/>
    <property type="molecule type" value="Genomic_DNA"/>
</dbReference>
<keyword evidence="5 10" id="KW-0808">Transferase</keyword>
<keyword evidence="8 10" id="KW-0239">DNA-directed DNA polymerase</keyword>
<dbReference type="Pfam" id="PF02767">
    <property type="entry name" value="DNA_pol3_beta_2"/>
    <property type="match status" value="1"/>
</dbReference>
<dbReference type="GO" id="GO:0009360">
    <property type="term" value="C:DNA polymerase III complex"/>
    <property type="evidence" value="ECO:0007669"/>
    <property type="project" value="InterPro"/>
</dbReference>
<dbReference type="Pfam" id="PF00712">
    <property type="entry name" value="DNA_pol3_beta"/>
    <property type="match status" value="1"/>
</dbReference>
<comment type="similarity">
    <text evidence="2 10">Belongs to the beta sliding clamp family.</text>
</comment>
<comment type="caution">
    <text evidence="14">The sequence shown here is derived from an EMBL/GenBank/DDBJ whole genome shotgun (WGS) entry which is preliminary data.</text>
</comment>
<evidence type="ECO:0000256" key="7">
    <source>
        <dbReference type="ARBA" id="ARBA00022705"/>
    </source>
</evidence>
<evidence type="ECO:0000313" key="14">
    <source>
        <dbReference type="EMBL" id="GIO40187.1"/>
    </source>
</evidence>
<evidence type="ECO:0000313" key="15">
    <source>
        <dbReference type="Proteomes" id="UP000681162"/>
    </source>
</evidence>
<dbReference type="GO" id="GO:0008408">
    <property type="term" value="F:3'-5' exonuclease activity"/>
    <property type="evidence" value="ECO:0007669"/>
    <property type="project" value="InterPro"/>
</dbReference>
<keyword evidence="9" id="KW-0238">DNA-binding</keyword>
<evidence type="ECO:0000256" key="3">
    <source>
        <dbReference type="ARBA" id="ARBA00021035"/>
    </source>
</evidence>
<reference evidence="14 15" key="1">
    <citation type="submission" date="2021-03" db="EMBL/GenBank/DDBJ databases">
        <title>Antimicrobial resistance genes in bacteria isolated from Japanese honey, and their potential for conferring macrolide and lincosamide resistance in the American foulbrood pathogen Paenibacillus larvae.</title>
        <authorList>
            <person name="Okamoto M."/>
            <person name="Kumagai M."/>
            <person name="Kanamori H."/>
            <person name="Takamatsu D."/>
        </authorList>
    </citation>
    <scope>NUCLEOTIDE SEQUENCE [LARGE SCALE GENOMIC DNA]</scope>
    <source>
        <strain evidence="14 15">J41TS12</strain>
    </source>
</reference>